<protein>
    <submittedName>
        <fullName evidence="1">Uncharacterized protein</fullName>
    </submittedName>
</protein>
<sequence>MTSSSKSLESRGNNSLAMVSVASPPNIILVTEDRIAHIVSLNGSWFRSSVEGVRGKHENMQHSGMFLMVSNIGVM</sequence>
<dbReference type="OrthoDB" id="10391562at2759"/>
<evidence type="ECO:0000313" key="1">
    <source>
        <dbReference type="EMBL" id="KAG5600533.1"/>
    </source>
</evidence>
<gene>
    <name evidence="1" type="ORF">H5410_031903</name>
</gene>
<dbReference type="EMBL" id="JACXVP010000006">
    <property type="protein sequence ID" value="KAG5600533.1"/>
    <property type="molecule type" value="Genomic_DNA"/>
</dbReference>
<reference evidence="1 2" key="1">
    <citation type="submission" date="2020-09" db="EMBL/GenBank/DDBJ databases">
        <title>De no assembly of potato wild relative species, Solanum commersonii.</title>
        <authorList>
            <person name="Cho K."/>
        </authorList>
    </citation>
    <scope>NUCLEOTIDE SEQUENCE [LARGE SCALE GENOMIC DNA]</scope>
    <source>
        <strain evidence="1">LZ3.2</strain>
        <tissue evidence="1">Leaf</tissue>
    </source>
</reference>
<organism evidence="1 2">
    <name type="scientific">Solanum commersonii</name>
    <name type="common">Commerson's wild potato</name>
    <name type="synonym">Commerson's nightshade</name>
    <dbReference type="NCBI Taxonomy" id="4109"/>
    <lineage>
        <taxon>Eukaryota</taxon>
        <taxon>Viridiplantae</taxon>
        <taxon>Streptophyta</taxon>
        <taxon>Embryophyta</taxon>
        <taxon>Tracheophyta</taxon>
        <taxon>Spermatophyta</taxon>
        <taxon>Magnoliopsida</taxon>
        <taxon>eudicotyledons</taxon>
        <taxon>Gunneridae</taxon>
        <taxon>Pentapetalae</taxon>
        <taxon>asterids</taxon>
        <taxon>lamiids</taxon>
        <taxon>Solanales</taxon>
        <taxon>Solanaceae</taxon>
        <taxon>Solanoideae</taxon>
        <taxon>Solaneae</taxon>
        <taxon>Solanum</taxon>
    </lineage>
</organism>
<dbReference type="AlphaFoldDB" id="A0A9J5YKL1"/>
<comment type="caution">
    <text evidence="1">The sequence shown here is derived from an EMBL/GenBank/DDBJ whole genome shotgun (WGS) entry which is preliminary data.</text>
</comment>
<keyword evidence="2" id="KW-1185">Reference proteome</keyword>
<accession>A0A9J5YKL1</accession>
<proteinExistence type="predicted"/>
<dbReference type="Proteomes" id="UP000824120">
    <property type="component" value="Chromosome 6"/>
</dbReference>
<name>A0A9J5YKL1_SOLCO</name>
<evidence type="ECO:0000313" key="2">
    <source>
        <dbReference type="Proteomes" id="UP000824120"/>
    </source>
</evidence>